<reference evidence="2" key="1">
    <citation type="journal article" date="2022" name="bioRxiv">
        <title>Sequencing and chromosome-scale assembly of the giantPleurodeles waltlgenome.</title>
        <authorList>
            <person name="Brown T."/>
            <person name="Elewa A."/>
            <person name="Iarovenko S."/>
            <person name="Subramanian E."/>
            <person name="Araus A.J."/>
            <person name="Petzold A."/>
            <person name="Susuki M."/>
            <person name="Suzuki K.-i.T."/>
            <person name="Hayashi T."/>
            <person name="Toyoda A."/>
            <person name="Oliveira C."/>
            <person name="Osipova E."/>
            <person name="Leigh N.D."/>
            <person name="Simon A."/>
            <person name="Yun M.H."/>
        </authorList>
    </citation>
    <scope>NUCLEOTIDE SEQUENCE</scope>
    <source>
        <strain evidence="2">20211129_DDA</strain>
        <tissue evidence="2">Liver</tissue>
    </source>
</reference>
<feature type="compositionally biased region" description="Basic and acidic residues" evidence="1">
    <location>
        <begin position="1"/>
        <end position="67"/>
    </location>
</feature>
<accession>A0AAV7R464</accession>
<gene>
    <name evidence="2" type="ORF">NDU88_013330</name>
</gene>
<evidence type="ECO:0000256" key="1">
    <source>
        <dbReference type="SAM" id="MobiDB-lite"/>
    </source>
</evidence>
<sequence length="90" mass="10521">MGEPGMKREEELRGAKRGSENNNYREEIERNAITKTDDNKGKRGDPREKTLVPDCRNKERQALTERERRRRAEKPATLPEERGSHRYGIA</sequence>
<feature type="region of interest" description="Disordered" evidence="1">
    <location>
        <begin position="1"/>
        <end position="90"/>
    </location>
</feature>
<organism evidence="2 3">
    <name type="scientific">Pleurodeles waltl</name>
    <name type="common">Iberian ribbed newt</name>
    <dbReference type="NCBI Taxonomy" id="8319"/>
    <lineage>
        <taxon>Eukaryota</taxon>
        <taxon>Metazoa</taxon>
        <taxon>Chordata</taxon>
        <taxon>Craniata</taxon>
        <taxon>Vertebrata</taxon>
        <taxon>Euteleostomi</taxon>
        <taxon>Amphibia</taxon>
        <taxon>Batrachia</taxon>
        <taxon>Caudata</taxon>
        <taxon>Salamandroidea</taxon>
        <taxon>Salamandridae</taxon>
        <taxon>Pleurodelinae</taxon>
        <taxon>Pleurodeles</taxon>
    </lineage>
</organism>
<protein>
    <submittedName>
        <fullName evidence="2">Uncharacterized protein</fullName>
    </submittedName>
</protein>
<evidence type="ECO:0000313" key="3">
    <source>
        <dbReference type="Proteomes" id="UP001066276"/>
    </source>
</evidence>
<name>A0AAV7R464_PLEWA</name>
<keyword evidence="3" id="KW-1185">Reference proteome</keyword>
<comment type="caution">
    <text evidence="2">The sequence shown here is derived from an EMBL/GenBank/DDBJ whole genome shotgun (WGS) entry which is preliminary data.</text>
</comment>
<dbReference type="EMBL" id="JANPWB010000010">
    <property type="protein sequence ID" value="KAJ1147083.1"/>
    <property type="molecule type" value="Genomic_DNA"/>
</dbReference>
<proteinExistence type="predicted"/>
<evidence type="ECO:0000313" key="2">
    <source>
        <dbReference type="EMBL" id="KAJ1147083.1"/>
    </source>
</evidence>
<dbReference type="Proteomes" id="UP001066276">
    <property type="component" value="Chromosome 6"/>
</dbReference>
<dbReference type="AlphaFoldDB" id="A0AAV7R464"/>